<dbReference type="Proteomes" id="UP000555552">
    <property type="component" value="Unassembled WGS sequence"/>
</dbReference>
<dbReference type="AlphaFoldDB" id="A0A849C490"/>
<feature type="region of interest" description="Disordered" evidence="1">
    <location>
        <begin position="39"/>
        <end position="64"/>
    </location>
</feature>
<organism evidence="2 3">
    <name type="scientific">Pseudokineococcus marinus</name>
    <dbReference type="NCBI Taxonomy" id="351215"/>
    <lineage>
        <taxon>Bacteria</taxon>
        <taxon>Bacillati</taxon>
        <taxon>Actinomycetota</taxon>
        <taxon>Actinomycetes</taxon>
        <taxon>Kineosporiales</taxon>
        <taxon>Kineosporiaceae</taxon>
        <taxon>Pseudokineococcus</taxon>
    </lineage>
</organism>
<keyword evidence="3" id="KW-1185">Reference proteome</keyword>
<protein>
    <submittedName>
        <fullName evidence="2">Uncharacterized protein</fullName>
    </submittedName>
</protein>
<evidence type="ECO:0000313" key="2">
    <source>
        <dbReference type="EMBL" id="NNH24448.1"/>
    </source>
</evidence>
<gene>
    <name evidence="2" type="ORF">HLB09_15400</name>
</gene>
<dbReference type="EMBL" id="JABEMA010000358">
    <property type="protein sequence ID" value="NNH24448.1"/>
    <property type="molecule type" value="Genomic_DNA"/>
</dbReference>
<evidence type="ECO:0000256" key="1">
    <source>
        <dbReference type="SAM" id="MobiDB-lite"/>
    </source>
</evidence>
<sequence length="64" mass="6887">MKQQQAEGRQVEGQSVSPPAAREELLLLLELDAALEASREVGAPRPATTATVPRTPGAPRRARR</sequence>
<name>A0A849C490_9ACTN</name>
<reference evidence="2 3" key="1">
    <citation type="submission" date="2020-05" db="EMBL/GenBank/DDBJ databases">
        <title>MicrobeNet Type strains.</title>
        <authorList>
            <person name="Nicholson A.C."/>
        </authorList>
    </citation>
    <scope>NUCLEOTIDE SEQUENCE [LARGE SCALE GENOMIC DNA]</scope>
    <source>
        <strain evidence="2 3">JCM 14547</strain>
    </source>
</reference>
<evidence type="ECO:0000313" key="3">
    <source>
        <dbReference type="Proteomes" id="UP000555552"/>
    </source>
</evidence>
<comment type="caution">
    <text evidence="2">The sequence shown here is derived from an EMBL/GenBank/DDBJ whole genome shotgun (WGS) entry which is preliminary data.</text>
</comment>
<accession>A0A849C490</accession>
<dbReference type="RefSeq" id="WP_171204196.1">
    <property type="nucleotide sequence ID" value="NZ_BAAANP010000039.1"/>
</dbReference>
<proteinExistence type="predicted"/>